<evidence type="ECO:0000313" key="2">
    <source>
        <dbReference type="Proteomes" id="UP000078544"/>
    </source>
</evidence>
<dbReference type="EMBL" id="AZGY01000004">
    <property type="protein sequence ID" value="KZZ98769.1"/>
    <property type="molecule type" value="Genomic_DNA"/>
</dbReference>
<comment type="caution">
    <text evidence="1">The sequence shown here is derived from an EMBL/GenBank/DDBJ whole genome shotgun (WGS) entry which is preliminary data.</text>
</comment>
<name>A0A168EGF2_9HYPO</name>
<dbReference type="STRING" id="1081109.A0A168EGF2"/>
<dbReference type="Gene3D" id="2.40.50.140">
    <property type="entry name" value="Nucleic acid-binding proteins"/>
    <property type="match status" value="1"/>
</dbReference>
<evidence type="ECO:0000313" key="1">
    <source>
        <dbReference type="EMBL" id="KZZ98769.1"/>
    </source>
</evidence>
<dbReference type="AlphaFoldDB" id="A0A168EGF2"/>
<sequence>MSATTGVTPFKLVPIIHELVRTRFPISGSIFLVENVRSAPLTKEGRWQVVRLLLSDGEFCIQAILGDAMHHFVHSHEIDVGSYVRVDEFQFRTALLPAFKGSPKTALFLLVLDLQTVGWNREMQQLHEVNAASNRGNFFATSSRPTYAPAARVLKAAESSRDKYREQLDALADINMDRAPVGNETSFLQPLLAPVQTTGISASGMSAMPFALLRDWHDQQTPLQLTTLRSIPSLPYRQNWSCNVLAIVSKLSPVEVGHLPPHKQRVARITDPSTAKQVHLTVFLDPEEFEPKIGSAVLLTGVKNHSFDGGSLKKYASDRKYGKWWFQDPWELDWCDVKGIKAWWDEMEAYFASQLSVDESR</sequence>
<keyword evidence="2" id="KW-1185">Reference proteome</keyword>
<protein>
    <submittedName>
        <fullName evidence="1">Nucleic acid-binding, OB-fold protein</fullName>
    </submittedName>
</protein>
<proteinExistence type="predicted"/>
<organism evidence="1 2">
    <name type="scientific">Moelleriella libera RCEF 2490</name>
    <dbReference type="NCBI Taxonomy" id="1081109"/>
    <lineage>
        <taxon>Eukaryota</taxon>
        <taxon>Fungi</taxon>
        <taxon>Dikarya</taxon>
        <taxon>Ascomycota</taxon>
        <taxon>Pezizomycotina</taxon>
        <taxon>Sordariomycetes</taxon>
        <taxon>Hypocreomycetidae</taxon>
        <taxon>Hypocreales</taxon>
        <taxon>Clavicipitaceae</taxon>
        <taxon>Moelleriella</taxon>
    </lineage>
</organism>
<gene>
    <name evidence="1" type="ORF">AAL_02320</name>
</gene>
<dbReference type="InterPro" id="IPR012340">
    <property type="entry name" value="NA-bd_OB-fold"/>
</dbReference>
<dbReference type="Proteomes" id="UP000078544">
    <property type="component" value="Unassembled WGS sequence"/>
</dbReference>
<dbReference type="OrthoDB" id="1918685at2759"/>
<accession>A0A168EGF2</accession>
<reference evidence="1 2" key="1">
    <citation type="journal article" date="2016" name="Genome Biol. Evol.">
        <title>Divergent and convergent evolution of fungal pathogenicity.</title>
        <authorList>
            <person name="Shang Y."/>
            <person name="Xiao G."/>
            <person name="Zheng P."/>
            <person name="Cen K."/>
            <person name="Zhan S."/>
            <person name="Wang C."/>
        </authorList>
    </citation>
    <scope>NUCLEOTIDE SEQUENCE [LARGE SCALE GENOMIC DNA]</scope>
    <source>
        <strain evidence="1 2">RCEF 2490</strain>
    </source>
</reference>